<dbReference type="GO" id="GO:0003677">
    <property type="term" value="F:DNA binding"/>
    <property type="evidence" value="ECO:0007669"/>
    <property type="project" value="UniProtKB-UniRule"/>
</dbReference>
<dbReference type="PANTHER" id="PTHR30629">
    <property type="entry name" value="PROPHAGE INTEGRASE"/>
    <property type="match status" value="1"/>
</dbReference>
<dbReference type="InterPro" id="IPR010998">
    <property type="entry name" value="Integrase_recombinase_N"/>
</dbReference>
<gene>
    <name evidence="8" type="ORF">Theos_1302</name>
</gene>
<dbReference type="eggNOG" id="COG0582">
    <property type="taxonomic scope" value="Bacteria"/>
</dbReference>
<reference evidence="8 9" key="1">
    <citation type="journal article" date="2013" name="Genome Announc.">
        <title>Whole Genome Sequencing of Thermus oshimai JL-2 and Thermus thermophilus JL-18, Incomplete Denitrifiers from the United States Great Basin.</title>
        <authorList>
            <person name="Murugapiran S.K."/>
            <person name="Huntemann M."/>
            <person name="Wei C.L."/>
            <person name="Han J."/>
            <person name="Detter J.C."/>
            <person name="Han C.S."/>
            <person name="Erkkila T.H."/>
            <person name="Teshima H."/>
            <person name="Chen A."/>
            <person name="Kyrpides N."/>
            <person name="Mavrommatis K."/>
            <person name="Markowitz V."/>
            <person name="Szeto E."/>
            <person name="Ivanova N."/>
            <person name="Pagani I."/>
            <person name="Lam J."/>
            <person name="McDonald A.I."/>
            <person name="Dodsworth J.A."/>
            <person name="Pati A."/>
            <person name="Goodwin L."/>
            <person name="Peters L."/>
            <person name="Pitluck S."/>
            <person name="Woyke T."/>
            <person name="Hedlund B.P."/>
        </authorList>
    </citation>
    <scope>NUCLEOTIDE SEQUENCE</scope>
    <source>
        <strain evidence="8 9">JL-2</strain>
    </source>
</reference>
<feature type="domain" description="Core-binding (CB)" evidence="7">
    <location>
        <begin position="70"/>
        <end position="159"/>
    </location>
</feature>
<evidence type="ECO:0000259" key="7">
    <source>
        <dbReference type="PROSITE" id="PS51900"/>
    </source>
</evidence>
<dbReference type="InterPro" id="IPR053876">
    <property type="entry name" value="Phage_int_M"/>
</dbReference>
<dbReference type="PATRIC" id="fig|751945.3.peg.1288"/>
<protein>
    <submittedName>
        <fullName evidence="8">Site-specific recombinase XerD</fullName>
    </submittedName>
</protein>
<comment type="similarity">
    <text evidence="1">Belongs to the 'phage' integrase family.</text>
</comment>
<dbReference type="InterPro" id="IPR050808">
    <property type="entry name" value="Phage_Integrase"/>
</dbReference>
<dbReference type="KEGG" id="tos:Theos_1302"/>
<dbReference type="InterPro" id="IPR044068">
    <property type="entry name" value="CB"/>
</dbReference>
<dbReference type="InterPro" id="IPR002104">
    <property type="entry name" value="Integrase_catalytic"/>
</dbReference>
<dbReference type="Proteomes" id="UP000000211">
    <property type="component" value="Chromosome"/>
</dbReference>
<dbReference type="EMBL" id="CP003249">
    <property type="protein sequence ID" value="AFV76340.1"/>
    <property type="molecule type" value="Genomic_DNA"/>
</dbReference>
<sequence>MGRKRGNGSGSVSYHAAKGKWRAEVRWVDPSTGRVRSVTRYAPTRKEAETLLAELLLQRGRGLLLEPDRTTLRDWAQRWLQRKAREVKPKTLLLYTDELALALPSLKNPKARDPLGSKPLQKVWPAHIQEVLDALLERYSPRTVRKVRERLRAVFQEALALEMVARNPVDPVRVKGGEPSRPRGRALELREVAALLEALEAHPDPRTALALRLCLACGLRRGEVLGLRWEDLDLEAGTLTVRRTVGVIRGKGVVGTPKTQRAYRTVPIPHATLLRLRGYRDWLLAKGVAPEDLPELWVFPGNDPSRPLDPNTLNHTLRRIAQRLGLPPLRVHDLRHSYGSHLLANGAPLEVVAERMGHASPTITLGIYRHVLEHERQGWVLDPEDLLRAPGRARA</sequence>
<dbReference type="PROSITE" id="PS51898">
    <property type="entry name" value="TYR_RECOMBINASE"/>
    <property type="match status" value="1"/>
</dbReference>
<accession>K7QZM1</accession>
<dbReference type="OrthoDB" id="24185at2"/>
<evidence type="ECO:0000256" key="4">
    <source>
        <dbReference type="ARBA" id="ARBA00023172"/>
    </source>
</evidence>
<evidence type="ECO:0000259" key="6">
    <source>
        <dbReference type="PROSITE" id="PS51898"/>
    </source>
</evidence>
<dbReference type="SUPFAM" id="SSF56349">
    <property type="entry name" value="DNA breaking-rejoining enzymes"/>
    <property type="match status" value="1"/>
</dbReference>
<dbReference type="HOGENOM" id="CLU_027562_17_1_0"/>
<keyword evidence="3 5" id="KW-0238">DNA-binding</keyword>
<proteinExistence type="inferred from homology"/>
<dbReference type="STRING" id="751945.Theos_1302"/>
<name>K7QZM1_THEOS</name>
<dbReference type="PANTHER" id="PTHR30629:SF2">
    <property type="entry name" value="PROPHAGE INTEGRASE INTS-RELATED"/>
    <property type="match status" value="1"/>
</dbReference>
<evidence type="ECO:0000256" key="1">
    <source>
        <dbReference type="ARBA" id="ARBA00008857"/>
    </source>
</evidence>
<keyword evidence="4" id="KW-0233">DNA recombination</keyword>
<evidence type="ECO:0000256" key="3">
    <source>
        <dbReference type="ARBA" id="ARBA00023125"/>
    </source>
</evidence>
<dbReference type="Gene3D" id="1.10.150.130">
    <property type="match status" value="1"/>
</dbReference>
<dbReference type="GO" id="GO:0006310">
    <property type="term" value="P:DNA recombination"/>
    <property type="evidence" value="ECO:0007669"/>
    <property type="project" value="UniProtKB-KW"/>
</dbReference>
<evidence type="ECO:0000313" key="9">
    <source>
        <dbReference type="Proteomes" id="UP000000211"/>
    </source>
</evidence>
<keyword evidence="9" id="KW-1185">Reference proteome</keyword>
<evidence type="ECO:0000313" key="8">
    <source>
        <dbReference type="EMBL" id="AFV76340.1"/>
    </source>
</evidence>
<dbReference type="InterPro" id="IPR013762">
    <property type="entry name" value="Integrase-like_cat_sf"/>
</dbReference>
<evidence type="ECO:0000256" key="5">
    <source>
        <dbReference type="PROSITE-ProRule" id="PRU01248"/>
    </source>
</evidence>
<organism evidence="8 9">
    <name type="scientific">Thermus oshimai JL-2</name>
    <dbReference type="NCBI Taxonomy" id="751945"/>
    <lineage>
        <taxon>Bacteria</taxon>
        <taxon>Thermotogati</taxon>
        <taxon>Deinococcota</taxon>
        <taxon>Deinococci</taxon>
        <taxon>Thermales</taxon>
        <taxon>Thermaceae</taxon>
        <taxon>Thermus</taxon>
    </lineage>
</organism>
<dbReference type="RefSeq" id="WP_016329528.1">
    <property type="nucleotide sequence ID" value="NC_019386.1"/>
</dbReference>
<dbReference type="Gene3D" id="1.10.443.10">
    <property type="entry name" value="Intergrase catalytic core"/>
    <property type="match status" value="1"/>
</dbReference>
<dbReference type="GO" id="GO:0015074">
    <property type="term" value="P:DNA integration"/>
    <property type="evidence" value="ECO:0007669"/>
    <property type="project" value="UniProtKB-KW"/>
</dbReference>
<feature type="domain" description="Tyr recombinase" evidence="6">
    <location>
        <begin position="182"/>
        <end position="382"/>
    </location>
</feature>
<dbReference type="AlphaFoldDB" id="K7QZM1"/>
<dbReference type="InterPro" id="IPR011010">
    <property type="entry name" value="DNA_brk_join_enz"/>
</dbReference>
<keyword evidence="2" id="KW-0229">DNA integration</keyword>
<dbReference type="Pfam" id="PF22022">
    <property type="entry name" value="Phage_int_M"/>
    <property type="match status" value="1"/>
</dbReference>
<dbReference type="Pfam" id="PF00589">
    <property type="entry name" value="Phage_integrase"/>
    <property type="match status" value="1"/>
</dbReference>
<dbReference type="PROSITE" id="PS51900">
    <property type="entry name" value="CB"/>
    <property type="match status" value="1"/>
</dbReference>
<dbReference type="CDD" id="cd01189">
    <property type="entry name" value="INT_ICEBs1_C_like"/>
    <property type="match status" value="1"/>
</dbReference>
<evidence type="ECO:0000256" key="2">
    <source>
        <dbReference type="ARBA" id="ARBA00022908"/>
    </source>
</evidence>